<dbReference type="KEGG" id="bcel:BcellWH2_01702"/>
<dbReference type="EMBL" id="VVYV01000048">
    <property type="protein sequence ID" value="KAA5413720.1"/>
    <property type="molecule type" value="Genomic_DNA"/>
</dbReference>
<proteinExistence type="inferred from homology"/>
<keyword evidence="5" id="KW-0998">Cell outer membrane</keyword>
<protein>
    <submittedName>
        <fullName evidence="9">RagB/SusD family nutrient uptake outer membrane protein</fullName>
    </submittedName>
    <submittedName>
        <fullName evidence="8">SusD family protein</fullName>
    </submittedName>
</protein>
<evidence type="ECO:0000256" key="4">
    <source>
        <dbReference type="ARBA" id="ARBA00023136"/>
    </source>
</evidence>
<dbReference type="InterPro" id="IPR011990">
    <property type="entry name" value="TPR-like_helical_dom_sf"/>
</dbReference>
<evidence type="ECO:0000256" key="2">
    <source>
        <dbReference type="ARBA" id="ARBA00006275"/>
    </source>
</evidence>
<dbReference type="Proteomes" id="UP000448877">
    <property type="component" value="Unassembled WGS sequence"/>
</dbReference>
<dbReference type="Pfam" id="PF14322">
    <property type="entry name" value="SusD-like_3"/>
    <property type="match status" value="1"/>
</dbReference>
<organism evidence="8 11">
    <name type="scientific">Bacteroides cellulosilyticus</name>
    <dbReference type="NCBI Taxonomy" id="246787"/>
    <lineage>
        <taxon>Bacteria</taxon>
        <taxon>Pseudomonadati</taxon>
        <taxon>Bacteroidota</taxon>
        <taxon>Bacteroidia</taxon>
        <taxon>Bacteroidales</taxon>
        <taxon>Bacteroidaceae</taxon>
        <taxon>Bacteroides</taxon>
    </lineage>
</organism>
<evidence type="ECO:0000313" key="9">
    <source>
        <dbReference type="EMBL" id="KAA5413720.1"/>
    </source>
</evidence>
<reference evidence="9 13" key="3">
    <citation type="journal article" date="2019" name="Nat. Med.">
        <title>A library of human gut bacterial isolates paired with longitudinal multiomics data enables mechanistic microbiome research.</title>
        <authorList>
            <person name="Poyet M."/>
            <person name="Groussin M."/>
            <person name="Gibbons S.M."/>
            <person name="Avila-Pacheco J."/>
            <person name="Jiang X."/>
            <person name="Kearney S.M."/>
            <person name="Perrotta A.R."/>
            <person name="Berdy B."/>
            <person name="Zhao S."/>
            <person name="Lieberman T.D."/>
            <person name="Swanson P.K."/>
            <person name="Smith M."/>
            <person name="Roesemann S."/>
            <person name="Alexander J.E."/>
            <person name="Rich S.A."/>
            <person name="Livny J."/>
            <person name="Vlamakis H."/>
            <person name="Clish C."/>
            <person name="Bullock K."/>
            <person name="Deik A."/>
            <person name="Scott J."/>
            <person name="Pierce K.A."/>
            <person name="Xavier R.J."/>
            <person name="Alm E.J."/>
        </authorList>
    </citation>
    <scope>NUCLEOTIDE SEQUENCE [LARGE SCALE GENOMIC DNA]</scope>
    <source>
        <strain evidence="9 13">BIOML-A6</strain>
    </source>
</reference>
<dbReference type="InterPro" id="IPR012944">
    <property type="entry name" value="SusD_RagB_dom"/>
</dbReference>
<dbReference type="eggNOG" id="COG0702">
    <property type="taxonomic scope" value="Bacteria"/>
</dbReference>
<evidence type="ECO:0000313" key="11">
    <source>
        <dbReference type="Proteomes" id="UP000061809"/>
    </source>
</evidence>
<dbReference type="EMBL" id="QRVJ01000002">
    <property type="protein sequence ID" value="RGS39143.1"/>
    <property type="molecule type" value="Genomic_DNA"/>
</dbReference>
<keyword evidence="4" id="KW-0472">Membrane</keyword>
<reference evidence="8 11" key="1">
    <citation type="journal article" date="2015" name="Science">
        <title>Genetic determinants of in vivo fitness and diet responsiveness in multiple human gut Bacteroides.</title>
        <authorList>
            <person name="Wu M."/>
            <person name="McNulty N.P."/>
            <person name="Rodionov D.A."/>
            <person name="Khoroshkin M.S."/>
            <person name="Griffin N.W."/>
            <person name="Cheng J."/>
            <person name="Latreille P."/>
            <person name="Kerstetter R.A."/>
            <person name="Terrapon N."/>
            <person name="Henrissat B."/>
            <person name="Osterman A.L."/>
            <person name="Gordon J.I."/>
        </authorList>
    </citation>
    <scope>NUCLEOTIDE SEQUENCE [LARGE SCALE GENOMIC DNA]</scope>
    <source>
        <strain evidence="8 11">WH2</strain>
    </source>
</reference>
<evidence type="ECO:0000259" key="6">
    <source>
        <dbReference type="Pfam" id="PF07980"/>
    </source>
</evidence>
<comment type="similarity">
    <text evidence="2">Belongs to the SusD family.</text>
</comment>
<keyword evidence="3" id="KW-0732">Signal</keyword>
<name>A0A0N7IF17_9BACE</name>
<gene>
    <name evidence="8" type="ORF">BcellWH2_01702</name>
    <name evidence="10" type="ORF">DWX97_04240</name>
    <name evidence="9" type="ORF">F2Y81_22335</name>
</gene>
<evidence type="ECO:0000313" key="12">
    <source>
        <dbReference type="Proteomes" id="UP000283341"/>
    </source>
</evidence>
<evidence type="ECO:0000259" key="7">
    <source>
        <dbReference type="Pfam" id="PF14322"/>
    </source>
</evidence>
<feature type="domain" description="RagB/SusD" evidence="6">
    <location>
        <begin position="347"/>
        <end position="559"/>
    </location>
</feature>
<evidence type="ECO:0000313" key="8">
    <source>
        <dbReference type="EMBL" id="ALJ58955.1"/>
    </source>
</evidence>
<evidence type="ECO:0000313" key="10">
    <source>
        <dbReference type="EMBL" id="RGS39143.1"/>
    </source>
</evidence>
<dbReference type="EMBL" id="CP012801">
    <property type="protein sequence ID" value="ALJ58955.1"/>
    <property type="molecule type" value="Genomic_DNA"/>
</dbReference>
<accession>A0A0N7IF17</accession>
<comment type="subcellular location">
    <subcellularLocation>
        <location evidence="1">Cell outer membrane</location>
    </subcellularLocation>
</comment>
<reference evidence="10 12" key="2">
    <citation type="submission" date="2018-08" db="EMBL/GenBank/DDBJ databases">
        <title>A genome reference for cultivated species of the human gut microbiota.</title>
        <authorList>
            <person name="Zou Y."/>
            <person name="Xue W."/>
            <person name="Luo G."/>
        </authorList>
    </citation>
    <scope>NUCLEOTIDE SEQUENCE [LARGE SCALE GENOMIC DNA]</scope>
    <source>
        <strain evidence="10 12">AF22-3AC</strain>
    </source>
</reference>
<dbReference type="PATRIC" id="fig|246787.4.peg.1752"/>
<evidence type="ECO:0000256" key="3">
    <source>
        <dbReference type="ARBA" id="ARBA00022729"/>
    </source>
</evidence>
<dbReference type="Proteomes" id="UP000061809">
    <property type="component" value="Chromosome"/>
</dbReference>
<feature type="domain" description="SusD-like N-terminal" evidence="7">
    <location>
        <begin position="95"/>
        <end position="225"/>
    </location>
</feature>
<dbReference type="GO" id="GO:0009279">
    <property type="term" value="C:cell outer membrane"/>
    <property type="evidence" value="ECO:0007669"/>
    <property type="project" value="UniProtKB-SubCell"/>
</dbReference>
<dbReference type="STRING" id="246787.BcellWH2_01702"/>
<dbReference type="AlphaFoldDB" id="A0A0N7IF17"/>
<dbReference type="InterPro" id="IPR033985">
    <property type="entry name" value="SusD-like_N"/>
</dbReference>
<evidence type="ECO:0000256" key="1">
    <source>
        <dbReference type="ARBA" id="ARBA00004442"/>
    </source>
</evidence>
<evidence type="ECO:0000256" key="5">
    <source>
        <dbReference type="ARBA" id="ARBA00023237"/>
    </source>
</evidence>
<evidence type="ECO:0000313" key="13">
    <source>
        <dbReference type="Proteomes" id="UP000448877"/>
    </source>
</evidence>
<dbReference type="Pfam" id="PF07980">
    <property type="entry name" value="SusD_RagB"/>
    <property type="match status" value="1"/>
</dbReference>
<dbReference type="Gene3D" id="1.25.40.390">
    <property type="match status" value="1"/>
</dbReference>
<dbReference type="SUPFAM" id="SSF48452">
    <property type="entry name" value="TPR-like"/>
    <property type="match status" value="1"/>
</dbReference>
<dbReference type="Proteomes" id="UP000283341">
    <property type="component" value="Unassembled WGS sequence"/>
</dbReference>
<dbReference type="PROSITE" id="PS51257">
    <property type="entry name" value="PROKAR_LIPOPROTEIN"/>
    <property type="match status" value="1"/>
</dbReference>
<sequence>MENTMKKYKVIALSALIAAGFTSCDLTEKPTSYYEKDTYFETMDQAKMSVVGIYDCLAIDKHYGQYEMAMPASDDTYYIQGTGTDNTRRDIAHYMVKPTNTWIASIWEYKYLGIDRANFSIAGIEQMTGYEEDSNLKELVAQARFLRAFLAFDLIKYWGDVPFKTTYTAGYEEAFKGRVSREEIYDQIIVDLNFAKENLQKDNASLSPEVPSQGAAHALLMRVYLQRAGYSLQQDGTLTRPDETKRKEYFNAVIAEWTAFQNKGNHGFYTGGFEQLFRGYSEGILNSQESLWEIAFNPTGAGYKDNAGTWATYNGPAVEAPGKNAPADAWGRANAFFRVLPAWKNFFEEGDERRDVMVCTYQYKWNANAGKHDKVENAKLTDWYPGKWRREWMPGGFVDPNNTGVNYCPLRFADVVLMAAEAYNETGNTPEAWKLLNMVRERAKATPITDANYSSLMKAPQVYDLPYIQDGDAAGKFRTALYWERGFELAFEGQRKYDLLRWGILGDALKFFQGNMDKTLKGKYVAGDKFVKGQHELFPIPLGELQANPALNNQNNPGYE</sequence>